<protein>
    <submittedName>
        <fullName evidence="1">Uncharacterized protein</fullName>
    </submittedName>
</protein>
<gene>
    <name evidence="1" type="ORF">C7B77_24430</name>
</gene>
<dbReference type="Proteomes" id="UP000238937">
    <property type="component" value="Unassembled WGS sequence"/>
</dbReference>
<reference evidence="1 2" key="1">
    <citation type="submission" date="2018-03" db="EMBL/GenBank/DDBJ databases">
        <title>The ancient ancestry and fast evolution of plastids.</title>
        <authorList>
            <person name="Moore K.R."/>
            <person name="Magnabosco C."/>
            <person name="Momper L."/>
            <person name="Gold D.A."/>
            <person name="Bosak T."/>
            <person name="Fournier G.P."/>
        </authorList>
    </citation>
    <scope>NUCLEOTIDE SEQUENCE [LARGE SCALE GENOMIC DNA]</scope>
    <source>
        <strain evidence="1 2">CCALA 037</strain>
    </source>
</reference>
<dbReference type="RefSeq" id="WP_106311056.1">
    <property type="nucleotide sequence ID" value="NZ_PVWO01000463.1"/>
</dbReference>
<proteinExistence type="predicted"/>
<keyword evidence="2" id="KW-1185">Reference proteome</keyword>
<dbReference type="OrthoDB" id="573173at2"/>
<name>A0A2T1FQL6_9CYAN</name>
<organism evidence="1 2">
    <name type="scientific">Chamaesiphon polymorphus CCALA 037</name>
    <dbReference type="NCBI Taxonomy" id="2107692"/>
    <lineage>
        <taxon>Bacteria</taxon>
        <taxon>Bacillati</taxon>
        <taxon>Cyanobacteriota</taxon>
        <taxon>Cyanophyceae</taxon>
        <taxon>Gomontiellales</taxon>
        <taxon>Chamaesiphonaceae</taxon>
        <taxon>Chamaesiphon</taxon>
    </lineage>
</organism>
<accession>A0A2T1FQL6</accession>
<dbReference type="EMBL" id="PVWO01000463">
    <property type="protein sequence ID" value="PSB47231.1"/>
    <property type="molecule type" value="Genomic_DNA"/>
</dbReference>
<evidence type="ECO:0000313" key="1">
    <source>
        <dbReference type="EMBL" id="PSB47231.1"/>
    </source>
</evidence>
<comment type="caution">
    <text evidence="1">The sequence shown here is derived from an EMBL/GenBank/DDBJ whole genome shotgun (WGS) entry which is preliminary data.</text>
</comment>
<sequence>MNINPPLKSTQHVLRYSPEEFAQKGTQIYNHVIPTLGVEADGKIVAIDIETGEFELADTTLAAAAKMFERLPSAQLWFERVGADSVHRFNSVYPA</sequence>
<evidence type="ECO:0000313" key="2">
    <source>
        <dbReference type="Proteomes" id="UP000238937"/>
    </source>
</evidence>
<dbReference type="AlphaFoldDB" id="A0A2T1FQL6"/>